<evidence type="ECO:0000256" key="10">
    <source>
        <dbReference type="ARBA" id="ARBA00023049"/>
    </source>
</evidence>
<comment type="subcellular location">
    <subcellularLocation>
        <location evidence="2">Mitochondrion</location>
    </subcellularLocation>
</comment>
<dbReference type="EMBL" id="JXLN01014112">
    <property type="protein sequence ID" value="KPM09796.1"/>
    <property type="molecule type" value="Genomic_DNA"/>
</dbReference>
<keyword evidence="5 13" id="KW-0645">Protease</keyword>
<dbReference type="GO" id="GO:0016485">
    <property type="term" value="P:protein processing"/>
    <property type="evidence" value="ECO:0007669"/>
    <property type="project" value="TreeGrafter"/>
</dbReference>
<evidence type="ECO:0000256" key="2">
    <source>
        <dbReference type="ARBA" id="ARBA00004173"/>
    </source>
</evidence>
<dbReference type="InterPro" id="IPR011249">
    <property type="entry name" value="Metalloenz_LuxS/M16"/>
</dbReference>
<proteinExistence type="inferred from homology"/>
<evidence type="ECO:0000256" key="7">
    <source>
        <dbReference type="ARBA" id="ARBA00022801"/>
    </source>
</evidence>
<dbReference type="InterPro" id="IPR013578">
    <property type="entry name" value="Peptidase_M16C_assoc"/>
</dbReference>
<dbReference type="Gene3D" id="3.30.830.10">
    <property type="entry name" value="Metalloenzyme, LuxS/M16 peptidase-like"/>
    <property type="match status" value="4"/>
</dbReference>
<dbReference type="FunFam" id="3.30.830.10:FF:000009">
    <property type="entry name" value="Presequence protease, mitochondrial"/>
    <property type="match status" value="1"/>
</dbReference>
<dbReference type="FunFam" id="3.30.830.10:FF:000011">
    <property type="entry name" value="Presequence protease, mitochondrial"/>
    <property type="match status" value="1"/>
</dbReference>
<keyword evidence="9" id="KW-0809">Transit peptide</keyword>
<evidence type="ECO:0000259" key="12">
    <source>
        <dbReference type="SMART" id="SM01264"/>
    </source>
</evidence>
<evidence type="ECO:0000313" key="13">
    <source>
        <dbReference type="EMBL" id="KPM09796.1"/>
    </source>
</evidence>
<dbReference type="InterPro" id="IPR007863">
    <property type="entry name" value="Peptidase_M16_C"/>
</dbReference>
<comment type="cofactor">
    <cofactor evidence="1">
        <name>Zn(2+)</name>
        <dbReference type="ChEBI" id="CHEBI:29105"/>
    </cofactor>
</comment>
<gene>
    <name evidence="13" type="ORF">QR98_0083410</name>
</gene>
<dbReference type="SMART" id="SM01264">
    <property type="entry name" value="M16C_associated"/>
    <property type="match status" value="1"/>
</dbReference>
<dbReference type="GO" id="GO:0005759">
    <property type="term" value="C:mitochondrial matrix"/>
    <property type="evidence" value="ECO:0007669"/>
    <property type="project" value="TreeGrafter"/>
</dbReference>
<accession>A0A132AFN9</accession>
<evidence type="ECO:0000313" key="14">
    <source>
        <dbReference type="Proteomes" id="UP000616769"/>
    </source>
</evidence>
<keyword evidence="8" id="KW-0862">Zinc</keyword>
<evidence type="ECO:0000256" key="11">
    <source>
        <dbReference type="ARBA" id="ARBA00023128"/>
    </source>
</evidence>
<dbReference type="Pfam" id="PF00675">
    <property type="entry name" value="Peptidase_M16"/>
    <property type="match status" value="1"/>
</dbReference>
<dbReference type="GO" id="GO:0004222">
    <property type="term" value="F:metalloendopeptidase activity"/>
    <property type="evidence" value="ECO:0007669"/>
    <property type="project" value="TreeGrafter"/>
</dbReference>
<protein>
    <recommendedName>
        <fullName evidence="4">Presequence protease, mitochondrial</fullName>
    </recommendedName>
</protein>
<evidence type="ECO:0000256" key="5">
    <source>
        <dbReference type="ARBA" id="ARBA00022670"/>
    </source>
</evidence>
<sequence length="1035" mass="118210">MYRVNRNLFRSLSDHRDRLFSISQIKRRSIIAVRNNHSIASEILKPKFKVGDRLFGYRLDSINPVPELCLTASQWTFEKNNAKHLHIARDDPNNVFAVTFRTTPEDSTGVAHILEHLALCGSNRYPVRDPFMKMLSRSLATFMNAFTGCDFTMYPFSTQNIKDYYNLMSVYLDAVFHPCLRYLDFLQEGWRLEHSNIDDPSSPLILKGVVFNEMKGVFSSPSSIYTRHKINKLFPNTTYKNESGGDPLCIPELSYEQLKNFHAKHYHPSNAKFFTYGNFPIENHFEKIQKIIEKFDMDESLSLNSQVQDETIWIESRRAEISCQNDPLAPYPDRQTTVSTSWLLKSIKDVQENFNLSILCSLLCEGPNSPLYQALIDSGLGSDYSPDHGYHNMTKQSFFSIGLQGIPKENVSTVNKAIKMAILNAYTEGFPEERIEAILHRIELSTKLQNNNYGLSLLLYLNNYWNHDVDPIQCLSINQLVENFRKNLASDPKFLQNKVKQYFIDNKHKLLIEMNPDSQFEQKQIDSERKLLESKLSQLKPQDYKEIFDCGQKLLAAQDRQEDVSILPTLIIDDIDRLLVKTEIESSNLGHVPVQRCIQPTNNIVFFNALLKLDLNVFPKELLSYVPLFVRLMSKLGAGRYDRNSLDQKIQMFTGGLNSSVSIADNIKNMDDFEFGIHLNSFCLERNVDKMFDLWSEIFDRIHFREDSDHLMQLIRISAAELAQGIAQNGHLYAMRRSASFIKKSSRLREMTAGLSSMAFIRLIAASNEKIDEIISNLEKISKLILRKEALRCAINAENNAISSSIGSLEKFLHSLELNSDPSQKNSINATPNANPLGSNIASSNEHFIFPFSTNYIGQSVYCAQYSHPDHPRLNILSSLINMKYLLKEIREKGGAYGGGSKLDSGGVLHCYSYRDPKIQETIETFSKIGRWVENTENFSEADIDEAKLQVFQTLDHPVPPGEKGIDQFLTGISESDRQLYRDRLLDVTKSDVLEVAKRYLISAKSSGVVVLGPKCDFTANQKESEWKIRLVSDV</sequence>
<dbReference type="OrthoDB" id="10250783at2759"/>
<keyword evidence="6" id="KW-0479">Metal-binding</keyword>
<evidence type="ECO:0000256" key="1">
    <source>
        <dbReference type="ARBA" id="ARBA00001947"/>
    </source>
</evidence>
<evidence type="ECO:0000256" key="3">
    <source>
        <dbReference type="ARBA" id="ARBA00007575"/>
    </source>
</evidence>
<keyword evidence="11" id="KW-0496">Mitochondrion</keyword>
<dbReference type="Pfam" id="PF08367">
    <property type="entry name" value="M16C_assoc"/>
    <property type="match status" value="1"/>
</dbReference>
<dbReference type="PANTHER" id="PTHR43016">
    <property type="entry name" value="PRESEQUENCE PROTEASE"/>
    <property type="match status" value="1"/>
</dbReference>
<dbReference type="SUPFAM" id="SSF63411">
    <property type="entry name" value="LuxS/MPP-like metallohydrolase"/>
    <property type="match status" value="4"/>
</dbReference>
<keyword evidence="7" id="KW-0378">Hydrolase</keyword>
<dbReference type="Pfam" id="PF22516">
    <property type="entry name" value="PreP_C"/>
    <property type="match status" value="1"/>
</dbReference>
<dbReference type="Proteomes" id="UP000616769">
    <property type="component" value="Unassembled WGS sequence"/>
</dbReference>
<evidence type="ECO:0000256" key="4">
    <source>
        <dbReference type="ARBA" id="ARBA00020167"/>
    </source>
</evidence>
<comment type="caution">
    <text evidence="13">The sequence shown here is derived from an EMBL/GenBank/DDBJ whole genome shotgun (WGS) entry which is preliminary data.</text>
</comment>
<dbReference type="GO" id="GO:0046872">
    <property type="term" value="F:metal ion binding"/>
    <property type="evidence" value="ECO:0007669"/>
    <property type="project" value="UniProtKB-KW"/>
</dbReference>
<feature type="domain" description="Peptidase M16C associated" evidence="12">
    <location>
        <begin position="514"/>
        <end position="764"/>
    </location>
</feature>
<comment type="similarity">
    <text evidence="3">Belongs to the peptidase M16 family. PreP subfamily.</text>
</comment>
<name>A0A132AFN9_SARSC</name>
<dbReference type="InterPro" id="IPR011765">
    <property type="entry name" value="Pept_M16_N"/>
</dbReference>
<reference evidence="13 14" key="1">
    <citation type="journal article" date="2015" name="Parasit. Vectors">
        <title>Draft genome of the scabies mite.</title>
        <authorList>
            <person name="Rider S.D.Jr."/>
            <person name="Morgan M.S."/>
            <person name="Arlian L.G."/>
        </authorList>
    </citation>
    <scope>NUCLEOTIDE SEQUENCE [LARGE SCALE GENOMIC DNA]</scope>
    <source>
        <strain evidence="13">Arlian Lab</strain>
    </source>
</reference>
<evidence type="ECO:0000256" key="6">
    <source>
        <dbReference type="ARBA" id="ARBA00022723"/>
    </source>
</evidence>
<dbReference type="VEuPathDB" id="VectorBase:SSCA008084"/>
<dbReference type="FunFam" id="3.30.830.10:FF:000013">
    <property type="entry name" value="Mitochondrial presequence protease"/>
    <property type="match status" value="1"/>
</dbReference>
<dbReference type="InterPro" id="IPR055130">
    <property type="entry name" value="PreP_C"/>
</dbReference>
<organism evidence="13 14">
    <name type="scientific">Sarcoptes scabiei</name>
    <name type="common">Itch mite</name>
    <name type="synonym">Acarus scabiei</name>
    <dbReference type="NCBI Taxonomy" id="52283"/>
    <lineage>
        <taxon>Eukaryota</taxon>
        <taxon>Metazoa</taxon>
        <taxon>Ecdysozoa</taxon>
        <taxon>Arthropoda</taxon>
        <taxon>Chelicerata</taxon>
        <taxon>Arachnida</taxon>
        <taxon>Acari</taxon>
        <taxon>Acariformes</taxon>
        <taxon>Sarcoptiformes</taxon>
        <taxon>Astigmata</taxon>
        <taxon>Psoroptidia</taxon>
        <taxon>Sarcoptoidea</taxon>
        <taxon>Sarcoptidae</taxon>
        <taxon>Sarcoptinae</taxon>
        <taxon>Sarcoptes</taxon>
    </lineage>
</organism>
<evidence type="ECO:0000256" key="9">
    <source>
        <dbReference type="ARBA" id="ARBA00022946"/>
    </source>
</evidence>
<keyword evidence="10" id="KW-0482">Metalloprotease</keyword>
<dbReference type="PANTHER" id="PTHR43016:SF13">
    <property type="entry name" value="PRESEQUENCE PROTEASE, MITOCHONDRIAL"/>
    <property type="match status" value="1"/>
</dbReference>
<evidence type="ECO:0000256" key="8">
    <source>
        <dbReference type="ARBA" id="ARBA00022833"/>
    </source>
</evidence>
<dbReference type="AlphaFoldDB" id="A0A132AFN9"/>
<dbReference type="Pfam" id="PF05193">
    <property type="entry name" value="Peptidase_M16_C"/>
    <property type="match status" value="1"/>
</dbReference>